<comment type="caution">
    <text evidence="2">The sequence shown here is derived from an EMBL/GenBank/DDBJ whole genome shotgun (WGS) entry which is preliminary data.</text>
</comment>
<dbReference type="Gene3D" id="3.90.56.10">
    <property type="entry name" value="Monooxygenase component MmoB/DmpM"/>
    <property type="match status" value="1"/>
</dbReference>
<dbReference type="AlphaFoldDB" id="A0A4S3K2F6"/>
<proteinExistence type="inferred from homology"/>
<dbReference type="InterPro" id="IPR003454">
    <property type="entry name" value="MOase_MmoB_DmpM"/>
</dbReference>
<comment type="similarity">
    <text evidence="1">Belongs to the TmoD/XamoD family.</text>
</comment>
<reference evidence="2 3" key="1">
    <citation type="submission" date="2019-03" db="EMBL/GenBank/DDBJ databases">
        <title>Genomic Encyclopedia of Type Strains, Phase IV (KMG-IV): sequencing the most valuable type-strain genomes for metagenomic binning, comparative biology and taxonomic classification.</title>
        <authorList>
            <person name="Goeker M."/>
        </authorList>
    </citation>
    <scope>NUCLEOTIDE SEQUENCE [LARGE SCALE GENOMIC DNA]</scope>
    <source>
        <strain evidence="2 3">DSM 26377</strain>
    </source>
</reference>
<gene>
    <name evidence="2" type="ORF">DFR24_0302</name>
</gene>
<dbReference type="SUPFAM" id="SSF56029">
    <property type="entry name" value="Monooxygenase (hydroxylase) regulatory protein"/>
    <property type="match status" value="1"/>
</dbReference>
<evidence type="ECO:0000256" key="1">
    <source>
        <dbReference type="ARBA" id="ARBA00006313"/>
    </source>
</evidence>
<dbReference type="InterPro" id="IPR036889">
    <property type="entry name" value="mOase_MmoB_DmpM_sf"/>
</dbReference>
<accession>A0A4S3K2F6</accession>
<keyword evidence="3" id="KW-1185">Reference proteome</keyword>
<dbReference type="GO" id="GO:0004497">
    <property type="term" value="F:monooxygenase activity"/>
    <property type="evidence" value="ECO:0007669"/>
    <property type="project" value="InterPro"/>
</dbReference>
<dbReference type="RefSeq" id="WP_162850966.1">
    <property type="nucleotide sequence ID" value="NZ_MWIN01000022.1"/>
</dbReference>
<evidence type="ECO:0000313" key="2">
    <source>
        <dbReference type="EMBL" id="TDU30945.1"/>
    </source>
</evidence>
<dbReference type="Proteomes" id="UP000295341">
    <property type="component" value="Unassembled WGS sequence"/>
</dbReference>
<protein>
    <submittedName>
        <fullName evidence="2">MmoB/DmpM family protein</fullName>
    </submittedName>
</protein>
<sequence>MATLRADGRTPISIILMQGSPEAQATIDVLVEDHPDLQVADHGTYWKVTSTEYDLEVDLDRVASELGQPLSMPQWLVILTSYVGRVDTTPRKFKVTSAITQIEPQA</sequence>
<name>A0A4S3K2F6_9GAMM</name>
<organism evidence="2 3">
    <name type="scientific">Panacagrimonas perspica</name>
    <dbReference type="NCBI Taxonomy" id="381431"/>
    <lineage>
        <taxon>Bacteria</taxon>
        <taxon>Pseudomonadati</taxon>
        <taxon>Pseudomonadota</taxon>
        <taxon>Gammaproteobacteria</taxon>
        <taxon>Nevskiales</taxon>
        <taxon>Nevskiaceae</taxon>
        <taxon>Panacagrimonas</taxon>
    </lineage>
</organism>
<evidence type="ECO:0000313" key="3">
    <source>
        <dbReference type="Proteomes" id="UP000295341"/>
    </source>
</evidence>
<dbReference type="Pfam" id="PF02406">
    <property type="entry name" value="MmoB_DmpM"/>
    <property type="match status" value="1"/>
</dbReference>
<dbReference type="EMBL" id="SOBT01000008">
    <property type="protein sequence ID" value="TDU30945.1"/>
    <property type="molecule type" value="Genomic_DNA"/>
</dbReference>